<feature type="transmembrane region" description="Helical" evidence="1">
    <location>
        <begin position="25"/>
        <end position="42"/>
    </location>
</feature>
<evidence type="ECO:0000256" key="1">
    <source>
        <dbReference type="SAM" id="Phobius"/>
    </source>
</evidence>
<keyword evidence="2" id="KW-0614">Plasmid</keyword>
<keyword evidence="1" id="KW-0812">Transmembrane</keyword>
<keyword evidence="1" id="KW-0472">Membrane</keyword>
<evidence type="ECO:0000313" key="2">
    <source>
        <dbReference type="EMBL" id="AHE39223.1"/>
    </source>
</evidence>
<sequence length="88" mass="8674">MAKSSSAACVEPSFPVPRRLSGSEAVVIVIIICLGGVLVTVAGMSVPAVLQLLAGAGAVAALVVSMVTGAPQRGLRRVLGTLLSPPPA</sequence>
<dbReference type="EMBL" id="KF602048">
    <property type="protein sequence ID" value="AHE39223.1"/>
    <property type="molecule type" value="Genomic_DNA"/>
</dbReference>
<dbReference type="AlphaFoldDB" id="V9Z528"/>
<gene>
    <name evidence="2" type="ORF">pFRL3_446c</name>
</gene>
<protein>
    <submittedName>
        <fullName evidence="2">Uncharacterized protein</fullName>
    </submittedName>
</protein>
<name>V9Z528_9ACTN</name>
<accession>V9Z528</accession>
<dbReference type="RefSeq" id="WP_024126604.1">
    <property type="nucleotide sequence ID" value="NC_023283.1"/>
</dbReference>
<reference evidence="2" key="1">
    <citation type="submission" date="2013-09" db="EMBL/GenBank/DDBJ databases">
        <title>Complete nucleotide sequence of Streptomyces linear plasmid pFRL3.</title>
        <authorList>
            <person name="Chen Z."/>
            <person name="Fang P."/>
            <person name="Qin Z."/>
        </authorList>
    </citation>
    <scope>NUCLEOTIDE SEQUENCE</scope>
    <source>
        <plasmid evidence="2">pFRL3</plasmid>
    </source>
</reference>
<feature type="transmembrane region" description="Helical" evidence="1">
    <location>
        <begin position="48"/>
        <end position="67"/>
    </location>
</feature>
<proteinExistence type="predicted"/>
<organism evidence="2">
    <name type="scientific">Streptomyces sp. FR1</name>
    <dbReference type="NCBI Taxonomy" id="349971"/>
    <lineage>
        <taxon>Bacteria</taxon>
        <taxon>Bacillati</taxon>
        <taxon>Actinomycetota</taxon>
        <taxon>Actinomycetes</taxon>
        <taxon>Kitasatosporales</taxon>
        <taxon>Streptomycetaceae</taxon>
        <taxon>Streptomyces</taxon>
    </lineage>
</organism>
<keyword evidence="1" id="KW-1133">Transmembrane helix</keyword>
<geneLocation type="plasmid" evidence="2">
    <name>pFRL3</name>
</geneLocation>